<sequence length="158" mass="17665">MERYGNRKFAYVHAWNVLKSYPKWDSPEPIDEDNLAELFGPDPRPRPASKPRPAKKAKSMDTSSAGGSTRGSTGGSQSESLTGVISQDYRRKCEVGEAAYEAKRTKELGFLECRELEFLMIDPESLPPQKTAYIRIVDARNLLVDSKILDDVLVDLDA</sequence>
<feature type="domain" description="No apical meristem-associated C-terminal" evidence="2">
    <location>
        <begin position="7"/>
        <end position="79"/>
    </location>
</feature>
<feature type="compositionally biased region" description="Basic residues" evidence="1">
    <location>
        <begin position="47"/>
        <end position="57"/>
    </location>
</feature>
<organism evidence="3 4">
    <name type="scientific">Tanacetum coccineum</name>
    <dbReference type="NCBI Taxonomy" id="301880"/>
    <lineage>
        <taxon>Eukaryota</taxon>
        <taxon>Viridiplantae</taxon>
        <taxon>Streptophyta</taxon>
        <taxon>Embryophyta</taxon>
        <taxon>Tracheophyta</taxon>
        <taxon>Spermatophyta</taxon>
        <taxon>Magnoliopsida</taxon>
        <taxon>eudicotyledons</taxon>
        <taxon>Gunneridae</taxon>
        <taxon>Pentapetalae</taxon>
        <taxon>asterids</taxon>
        <taxon>campanulids</taxon>
        <taxon>Asterales</taxon>
        <taxon>Asteraceae</taxon>
        <taxon>Asteroideae</taxon>
        <taxon>Anthemideae</taxon>
        <taxon>Anthemidinae</taxon>
        <taxon>Tanacetum</taxon>
    </lineage>
</organism>
<dbReference type="InterPro" id="IPR029466">
    <property type="entry name" value="NAM-associated_C"/>
</dbReference>
<dbReference type="Pfam" id="PF14303">
    <property type="entry name" value="NAM-associated"/>
    <property type="match status" value="1"/>
</dbReference>
<dbReference type="EMBL" id="BQNB010015366">
    <property type="protein sequence ID" value="GJT39181.1"/>
    <property type="molecule type" value="Genomic_DNA"/>
</dbReference>
<evidence type="ECO:0000259" key="2">
    <source>
        <dbReference type="Pfam" id="PF14303"/>
    </source>
</evidence>
<name>A0ABQ5DLM7_9ASTR</name>
<feature type="region of interest" description="Disordered" evidence="1">
    <location>
        <begin position="30"/>
        <end position="84"/>
    </location>
</feature>
<comment type="caution">
    <text evidence="3">The sequence shown here is derived from an EMBL/GenBank/DDBJ whole genome shotgun (WGS) entry which is preliminary data.</text>
</comment>
<evidence type="ECO:0000313" key="4">
    <source>
        <dbReference type="Proteomes" id="UP001151760"/>
    </source>
</evidence>
<keyword evidence="4" id="KW-1185">Reference proteome</keyword>
<proteinExistence type="predicted"/>
<dbReference type="Proteomes" id="UP001151760">
    <property type="component" value="Unassembled WGS sequence"/>
</dbReference>
<gene>
    <name evidence="3" type="ORF">Tco_0939046</name>
</gene>
<reference evidence="3" key="1">
    <citation type="journal article" date="2022" name="Int. J. Mol. Sci.">
        <title>Draft Genome of Tanacetum Coccineum: Genomic Comparison of Closely Related Tanacetum-Family Plants.</title>
        <authorList>
            <person name="Yamashiro T."/>
            <person name="Shiraishi A."/>
            <person name="Nakayama K."/>
            <person name="Satake H."/>
        </authorList>
    </citation>
    <scope>NUCLEOTIDE SEQUENCE</scope>
</reference>
<evidence type="ECO:0000256" key="1">
    <source>
        <dbReference type="SAM" id="MobiDB-lite"/>
    </source>
</evidence>
<reference evidence="3" key="2">
    <citation type="submission" date="2022-01" db="EMBL/GenBank/DDBJ databases">
        <authorList>
            <person name="Yamashiro T."/>
            <person name="Shiraishi A."/>
            <person name="Satake H."/>
            <person name="Nakayama K."/>
        </authorList>
    </citation>
    <scope>NUCLEOTIDE SEQUENCE</scope>
</reference>
<evidence type="ECO:0000313" key="3">
    <source>
        <dbReference type="EMBL" id="GJT39181.1"/>
    </source>
</evidence>
<protein>
    <recommendedName>
        <fullName evidence="2">No apical meristem-associated C-terminal domain-containing protein</fullName>
    </recommendedName>
</protein>
<accession>A0ABQ5DLM7</accession>